<gene>
    <name evidence="1" type="ORF">KC19_2G004000</name>
</gene>
<name>A0A8T0INL2_CERPU</name>
<dbReference type="OrthoDB" id="1913782at2759"/>
<comment type="caution">
    <text evidence="1">The sequence shown here is derived from an EMBL/GenBank/DDBJ whole genome shotgun (WGS) entry which is preliminary data.</text>
</comment>
<organism evidence="1 2">
    <name type="scientific">Ceratodon purpureus</name>
    <name type="common">Fire moss</name>
    <name type="synonym">Dicranum purpureum</name>
    <dbReference type="NCBI Taxonomy" id="3225"/>
    <lineage>
        <taxon>Eukaryota</taxon>
        <taxon>Viridiplantae</taxon>
        <taxon>Streptophyta</taxon>
        <taxon>Embryophyta</taxon>
        <taxon>Bryophyta</taxon>
        <taxon>Bryophytina</taxon>
        <taxon>Bryopsida</taxon>
        <taxon>Dicranidae</taxon>
        <taxon>Pseudoditrichales</taxon>
        <taxon>Ditrichaceae</taxon>
        <taxon>Ceratodon</taxon>
    </lineage>
</organism>
<reference evidence="1" key="1">
    <citation type="submission" date="2020-06" db="EMBL/GenBank/DDBJ databases">
        <title>WGS assembly of Ceratodon purpureus strain R40.</title>
        <authorList>
            <person name="Carey S.B."/>
            <person name="Jenkins J."/>
            <person name="Shu S."/>
            <person name="Lovell J.T."/>
            <person name="Sreedasyam A."/>
            <person name="Maumus F."/>
            <person name="Tiley G.P."/>
            <person name="Fernandez-Pozo N."/>
            <person name="Barry K."/>
            <person name="Chen C."/>
            <person name="Wang M."/>
            <person name="Lipzen A."/>
            <person name="Daum C."/>
            <person name="Saski C.A."/>
            <person name="Payton A.C."/>
            <person name="Mcbreen J.C."/>
            <person name="Conrad R.E."/>
            <person name="Kollar L.M."/>
            <person name="Olsson S."/>
            <person name="Huttunen S."/>
            <person name="Landis J.B."/>
            <person name="Wickett N.J."/>
            <person name="Johnson M.G."/>
            <person name="Rensing S.A."/>
            <person name="Grimwood J."/>
            <person name="Schmutz J."/>
            <person name="Mcdaniel S.F."/>
        </authorList>
    </citation>
    <scope>NUCLEOTIDE SEQUENCE</scope>
    <source>
        <strain evidence="1">R40</strain>
    </source>
</reference>
<evidence type="ECO:0000313" key="1">
    <source>
        <dbReference type="EMBL" id="KAG0585344.1"/>
    </source>
</evidence>
<protein>
    <submittedName>
        <fullName evidence="1">Uncharacterized protein</fullName>
    </submittedName>
</protein>
<proteinExistence type="predicted"/>
<keyword evidence="2" id="KW-1185">Reference proteome</keyword>
<evidence type="ECO:0000313" key="2">
    <source>
        <dbReference type="Proteomes" id="UP000822688"/>
    </source>
</evidence>
<dbReference type="Proteomes" id="UP000822688">
    <property type="component" value="Chromosome 2"/>
</dbReference>
<dbReference type="AlphaFoldDB" id="A0A8T0INL2"/>
<accession>A0A8T0INL2</accession>
<sequence length="402" mass="45709">MGAGIVTRDCKALHAEVSDRCDERCWGRQWLSGMWNSTQMSGQQLRGSSFALTEATLDDEAVESVLAASTSGRVDFTFWNERRKRRRRAWSSPTGVLYVVNRPNDFLYCELEQGRKLEENVSIDMKHSVSTCFEQGRLGEDKSILMSTSHKLDACNMLTTHYVNNLKGGEEFSCNSSHSIRPASRLSTCFHSASIGDPTLEVELEHESETKKISETFLANLRTGERLLRLQSKNVINDSVAFSNTYITNLRGQHSVRLEAALPVWGFANISKSFTTDFQQSHQFCLKAQQRIGEQNTIRTAFIRNLHHNNQISVELKHVAQGRRDVAVNLTSDLHGSTQFKVTSSHIRQANCWGWTFRKVFGEAHLIGVEWKREVAPDKFLLLRTSTQDRVCTVYAELRRPF</sequence>
<dbReference type="EMBL" id="CM026422">
    <property type="protein sequence ID" value="KAG0585344.1"/>
    <property type="molecule type" value="Genomic_DNA"/>
</dbReference>